<dbReference type="GO" id="GO:0005829">
    <property type="term" value="C:cytosol"/>
    <property type="evidence" value="ECO:0007669"/>
    <property type="project" value="TreeGrafter"/>
</dbReference>
<protein>
    <recommendedName>
        <fullName evidence="6">Transcription antitermination protein NusB</fullName>
    </recommendedName>
    <alternativeName>
        <fullName evidence="6">Antitermination factor NusB</fullName>
    </alternativeName>
</protein>
<feature type="domain" description="NusB/RsmB/TIM44" evidence="7">
    <location>
        <begin position="6"/>
        <end position="129"/>
    </location>
</feature>
<keyword evidence="4 6" id="KW-0805">Transcription regulation</keyword>
<accession>A0A1Y6K7B6</accession>
<evidence type="ECO:0000256" key="3">
    <source>
        <dbReference type="ARBA" id="ARBA00022884"/>
    </source>
</evidence>
<dbReference type="AlphaFoldDB" id="A0A1Y6K7B6"/>
<proteinExistence type="inferred from homology"/>
<evidence type="ECO:0000259" key="7">
    <source>
        <dbReference type="Pfam" id="PF01029"/>
    </source>
</evidence>
<keyword evidence="9" id="KW-1185">Reference proteome</keyword>
<dbReference type="Pfam" id="PF01029">
    <property type="entry name" value="NusB"/>
    <property type="match status" value="1"/>
</dbReference>
<dbReference type="GO" id="GO:0003723">
    <property type="term" value="F:RNA binding"/>
    <property type="evidence" value="ECO:0007669"/>
    <property type="project" value="UniProtKB-UniRule"/>
</dbReference>
<gene>
    <name evidence="6 8" type="primary">nusB</name>
    <name evidence="8" type="ORF">CFX1CAM_1414</name>
</gene>
<comment type="similarity">
    <text evidence="1 6">Belongs to the NusB family.</text>
</comment>
<dbReference type="OrthoDB" id="9811381at2"/>
<dbReference type="SUPFAM" id="SSF48013">
    <property type="entry name" value="NusB-like"/>
    <property type="match status" value="1"/>
</dbReference>
<dbReference type="GO" id="GO:0031564">
    <property type="term" value="P:transcription antitermination"/>
    <property type="evidence" value="ECO:0007669"/>
    <property type="project" value="UniProtKB-KW"/>
</dbReference>
<keyword evidence="5 6" id="KW-0804">Transcription</keyword>
<evidence type="ECO:0000256" key="5">
    <source>
        <dbReference type="ARBA" id="ARBA00023163"/>
    </source>
</evidence>
<evidence type="ECO:0000256" key="4">
    <source>
        <dbReference type="ARBA" id="ARBA00023015"/>
    </source>
</evidence>
<comment type="function">
    <text evidence="6">Involved in transcription antitermination. Required for transcription of ribosomal RNA (rRNA) genes. Binds specifically to the boxA antiterminator sequence of the ribosomal RNA (rrn) operons.</text>
</comment>
<dbReference type="KEGG" id="abat:CFX1CAM_1414"/>
<dbReference type="HAMAP" id="MF_00073">
    <property type="entry name" value="NusB"/>
    <property type="match status" value="1"/>
</dbReference>
<dbReference type="Proteomes" id="UP000195514">
    <property type="component" value="Chromosome I"/>
</dbReference>
<dbReference type="Gene3D" id="1.10.940.10">
    <property type="entry name" value="NusB-like"/>
    <property type="match status" value="1"/>
</dbReference>
<dbReference type="InterPro" id="IPR011605">
    <property type="entry name" value="NusB_fam"/>
</dbReference>
<name>A0A1Y6K7B6_9CHLR</name>
<evidence type="ECO:0000313" key="8">
    <source>
        <dbReference type="EMBL" id="SMX54479.1"/>
    </source>
</evidence>
<dbReference type="PANTHER" id="PTHR11078:SF3">
    <property type="entry name" value="ANTITERMINATION NUSB DOMAIN-CONTAINING PROTEIN"/>
    <property type="match status" value="1"/>
</dbReference>
<evidence type="ECO:0000313" key="9">
    <source>
        <dbReference type="Proteomes" id="UP000195514"/>
    </source>
</evidence>
<dbReference type="InterPro" id="IPR035926">
    <property type="entry name" value="NusB-like_sf"/>
</dbReference>
<reference evidence="9" key="1">
    <citation type="submission" date="2017-05" db="EMBL/GenBank/DDBJ databases">
        <authorList>
            <person name="Kirkegaard R."/>
            <person name="Mcilroy J S."/>
        </authorList>
    </citation>
    <scope>NUCLEOTIDE SEQUENCE [LARGE SCALE GENOMIC DNA]</scope>
</reference>
<dbReference type="EMBL" id="LT859958">
    <property type="protein sequence ID" value="SMX54479.1"/>
    <property type="molecule type" value="Genomic_DNA"/>
</dbReference>
<dbReference type="InterPro" id="IPR006027">
    <property type="entry name" value="NusB_RsmB_TIM44"/>
</dbReference>
<sequence>MKSRTKARGIALQVLYEVDISTHKPGIVLAKRFENLKMDDSLKHFISNIVSGVVANKKKFDEFLADFAPDWPLDQVAIIDRNLLRMAFWEIAVYQKTPIKVVVNEVVELAKLYGADGSARFVNGVLGGLIENLEEIKSNVGIVQDSD</sequence>
<dbReference type="NCBIfam" id="TIGR01951">
    <property type="entry name" value="nusB"/>
    <property type="match status" value="1"/>
</dbReference>
<dbReference type="PANTHER" id="PTHR11078">
    <property type="entry name" value="N UTILIZATION SUBSTANCE PROTEIN B-RELATED"/>
    <property type="match status" value="1"/>
</dbReference>
<dbReference type="RefSeq" id="WP_087862318.1">
    <property type="nucleotide sequence ID" value="NZ_LT859958.1"/>
</dbReference>
<keyword evidence="3 6" id="KW-0694">RNA-binding</keyword>
<evidence type="ECO:0000256" key="1">
    <source>
        <dbReference type="ARBA" id="ARBA00005952"/>
    </source>
</evidence>
<evidence type="ECO:0000256" key="6">
    <source>
        <dbReference type="HAMAP-Rule" id="MF_00073"/>
    </source>
</evidence>
<organism evidence="8 9">
    <name type="scientific">Candidatus Brevifilum fermentans</name>
    <dbReference type="NCBI Taxonomy" id="1986204"/>
    <lineage>
        <taxon>Bacteria</taxon>
        <taxon>Bacillati</taxon>
        <taxon>Chloroflexota</taxon>
        <taxon>Anaerolineae</taxon>
        <taxon>Anaerolineales</taxon>
        <taxon>Anaerolineaceae</taxon>
        <taxon>Candidatus Brevifilum</taxon>
    </lineage>
</organism>
<dbReference type="GO" id="GO:0006353">
    <property type="term" value="P:DNA-templated transcription termination"/>
    <property type="evidence" value="ECO:0007669"/>
    <property type="project" value="UniProtKB-UniRule"/>
</dbReference>
<evidence type="ECO:0000256" key="2">
    <source>
        <dbReference type="ARBA" id="ARBA00022814"/>
    </source>
</evidence>
<keyword evidence="2 6" id="KW-0889">Transcription antitermination</keyword>